<feature type="compositionally biased region" description="Acidic residues" evidence="1">
    <location>
        <begin position="355"/>
        <end position="379"/>
    </location>
</feature>
<dbReference type="InParanoid" id="W4KB56"/>
<proteinExistence type="predicted"/>
<dbReference type="SUPFAM" id="SSF48452">
    <property type="entry name" value="TPR-like"/>
    <property type="match status" value="1"/>
</dbReference>
<evidence type="ECO:0000313" key="2">
    <source>
        <dbReference type="EMBL" id="ETW83033.1"/>
    </source>
</evidence>
<dbReference type="RefSeq" id="XP_009545322.1">
    <property type="nucleotide sequence ID" value="XM_009547027.1"/>
</dbReference>
<dbReference type="CDD" id="cd24142">
    <property type="entry name" value="ACL4-like"/>
    <property type="match status" value="1"/>
</dbReference>
<accession>W4KB56</accession>
<dbReference type="GeneID" id="20670166"/>
<dbReference type="STRING" id="747525.W4KB56"/>
<sequence>MGRTRTKTRKAPPPTTEIVQEKVNNPLPTISALLEKAQDLIVQCDYELAGRFIVRALERAPNNAEALEIQGVVQLETGDLDAAKQTFQSLLFPSPVAPPSPPPAAHLYLAQLSDDPQMALQHYSAAVDILFAQLKGKERAMDSPSSKNDEQEIKTTIVRALIGQVEIWMDPACDLCFDPAAEKTCEDLLNLALQTDPENNEALQALASVRMSQQRPDDAKAMLEKAWSSWKDLEADDPKLPPIPSRLGLTKLFLELSLYTPALLVLHGIMAADDEEVEAWYLEGWCFFLMAEQAHEKEGKLEDMSWEDLGRDSRDCLETCKVLHVNQEHPDRPLLDHVNELITKLEELGIRPSPEEEADDNDDWEDAEGEDSDNDVEMS</sequence>
<feature type="region of interest" description="Disordered" evidence="1">
    <location>
        <begin position="346"/>
        <end position="379"/>
    </location>
</feature>
<evidence type="ECO:0000256" key="1">
    <source>
        <dbReference type="SAM" id="MobiDB-lite"/>
    </source>
</evidence>
<protein>
    <submittedName>
        <fullName evidence="2">Uncharacterized protein</fullName>
    </submittedName>
</protein>
<organism evidence="2 3">
    <name type="scientific">Heterobasidion irregulare (strain TC 32-1)</name>
    <dbReference type="NCBI Taxonomy" id="747525"/>
    <lineage>
        <taxon>Eukaryota</taxon>
        <taxon>Fungi</taxon>
        <taxon>Dikarya</taxon>
        <taxon>Basidiomycota</taxon>
        <taxon>Agaricomycotina</taxon>
        <taxon>Agaricomycetes</taxon>
        <taxon>Russulales</taxon>
        <taxon>Bondarzewiaceae</taxon>
        <taxon>Heterobasidion</taxon>
        <taxon>Heterobasidion annosum species complex</taxon>
    </lineage>
</organism>
<dbReference type="HOGENOM" id="CLU_040959_2_0_1"/>
<dbReference type="OrthoDB" id="1914839at2759"/>
<dbReference type="Gene3D" id="1.25.40.10">
    <property type="entry name" value="Tetratricopeptide repeat domain"/>
    <property type="match status" value="2"/>
</dbReference>
<dbReference type="KEGG" id="hir:HETIRDRAFT_314869"/>
<gene>
    <name evidence="2" type="ORF">HETIRDRAFT_314869</name>
</gene>
<reference evidence="2 3" key="1">
    <citation type="journal article" date="2012" name="New Phytol.">
        <title>Insight into trade-off between wood decay and parasitism from the genome of a fungal forest pathogen.</title>
        <authorList>
            <person name="Olson A."/>
            <person name="Aerts A."/>
            <person name="Asiegbu F."/>
            <person name="Belbahri L."/>
            <person name="Bouzid O."/>
            <person name="Broberg A."/>
            <person name="Canback B."/>
            <person name="Coutinho P.M."/>
            <person name="Cullen D."/>
            <person name="Dalman K."/>
            <person name="Deflorio G."/>
            <person name="van Diepen L.T."/>
            <person name="Dunand C."/>
            <person name="Duplessis S."/>
            <person name="Durling M."/>
            <person name="Gonthier P."/>
            <person name="Grimwood J."/>
            <person name="Fossdal C.G."/>
            <person name="Hansson D."/>
            <person name="Henrissat B."/>
            <person name="Hietala A."/>
            <person name="Himmelstrand K."/>
            <person name="Hoffmeister D."/>
            <person name="Hogberg N."/>
            <person name="James T.Y."/>
            <person name="Karlsson M."/>
            <person name="Kohler A."/>
            <person name="Kues U."/>
            <person name="Lee Y.H."/>
            <person name="Lin Y.C."/>
            <person name="Lind M."/>
            <person name="Lindquist E."/>
            <person name="Lombard V."/>
            <person name="Lucas S."/>
            <person name="Lunden K."/>
            <person name="Morin E."/>
            <person name="Murat C."/>
            <person name="Park J."/>
            <person name="Raffaello T."/>
            <person name="Rouze P."/>
            <person name="Salamov A."/>
            <person name="Schmutz J."/>
            <person name="Solheim H."/>
            <person name="Stahlberg J."/>
            <person name="Velez H."/>
            <person name="de Vries R.P."/>
            <person name="Wiebenga A."/>
            <person name="Woodward S."/>
            <person name="Yakovlev I."/>
            <person name="Garbelotto M."/>
            <person name="Martin F."/>
            <person name="Grigoriev I.V."/>
            <person name="Stenlid J."/>
        </authorList>
    </citation>
    <scope>NUCLEOTIDE SEQUENCE [LARGE SCALE GENOMIC DNA]</scope>
    <source>
        <strain evidence="2 3">TC 32-1</strain>
    </source>
</reference>
<dbReference type="eggNOG" id="ENOG502QSAH">
    <property type="taxonomic scope" value="Eukaryota"/>
</dbReference>
<dbReference type="EMBL" id="KI925457">
    <property type="protein sequence ID" value="ETW83033.1"/>
    <property type="molecule type" value="Genomic_DNA"/>
</dbReference>
<evidence type="ECO:0000313" key="3">
    <source>
        <dbReference type="Proteomes" id="UP000030671"/>
    </source>
</evidence>
<dbReference type="InterPro" id="IPR011990">
    <property type="entry name" value="TPR-like_helical_dom_sf"/>
</dbReference>
<dbReference type="AlphaFoldDB" id="W4KB56"/>
<dbReference type="FunCoup" id="W4KB56">
    <property type="interactions" value="68"/>
</dbReference>
<dbReference type="Proteomes" id="UP000030671">
    <property type="component" value="Unassembled WGS sequence"/>
</dbReference>
<name>W4KB56_HETIT</name>
<keyword evidence="3" id="KW-1185">Reference proteome</keyword>